<keyword evidence="12" id="KW-1185">Reference proteome</keyword>
<evidence type="ECO:0000256" key="5">
    <source>
        <dbReference type="ARBA" id="ARBA00022692"/>
    </source>
</evidence>
<dbReference type="RefSeq" id="WP_023050466.1">
    <property type="nucleotide sequence ID" value="NZ_CP173065.2"/>
</dbReference>
<comment type="caution">
    <text evidence="11">The sequence shown here is derived from an EMBL/GenBank/DDBJ whole genome shotgun (WGS) entry which is preliminary data.</text>
</comment>
<keyword evidence="2" id="KW-0813">Transport</keyword>
<dbReference type="PANTHER" id="PTHR35011:SF2">
    <property type="entry name" value="2,3-DIKETO-L-GULONATE TRAP TRANSPORTER SMALL PERMEASE PROTEIN YIAM"/>
    <property type="match status" value="1"/>
</dbReference>
<dbReference type="HOGENOM" id="CLU_086356_9_2_0"/>
<comment type="subcellular location">
    <subcellularLocation>
        <location evidence="1">Cell inner membrane</location>
        <topology evidence="1">Multi-pass membrane protein</topology>
    </subcellularLocation>
</comment>
<dbReference type="eggNOG" id="COG3090">
    <property type="taxonomic scope" value="Bacteria"/>
</dbReference>
<sequence length="159" mass="17731">MNNIRKGLDKVLLGTCVALFAFMTLMGTYQISSRYIFKSPSTVSEELISYSFAWMAMLAAAYIFGKRDHMKMVFFVEKLTNKTQSLLGVLSELVIFLFSLGVLVRGGSAITALTMTQTTPALRISMGYIYAVLPISGVIICIYSLLNIKDILEKLKEEM</sequence>
<keyword evidence="5 9" id="KW-0812">Transmembrane</keyword>
<evidence type="ECO:0000256" key="9">
    <source>
        <dbReference type="SAM" id="Phobius"/>
    </source>
</evidence>
<keyword evidence="3" id="KW-1003">Cell membrane</keyword>
<feature type="domain" description="Tripartite ATP-independent periplasmic transporters DctQ component" evidence="10">
    <location>
        <begin position="23"/>
        <end position="150"/>
    </location>
</feature>
<gene>
    <name evidence="11" type="ORF">HMPREF0202_00921</name>
</gene>
<evidence type="ECO:0000256" key="2">
    <source>
        <dbReference type="ARBA" id="ARBA00022448"/>
    </source>
</evidence>
<comment type="similarity">
    <text evidence="8">Belongs to the TRAP transporter small permease family.</text>
</comment>
<evidence type="ECO:0000256" key="4">
    <source>
        <dbReference type="ARBA" id="ARBA00022519"/>
    </source>
</evidence>
<keyword evidence="6 9" id="KW-1133">Transmembrane helix</keyword>
<dbReference type="InterPro" id="IPR055348">
    <property type="entry name" value="DctQ"/>
</dbReference>
<dbReference type="InterPro" id="IPR007387">
    <property type="entry name" value="TRAP_DctQ"/>
</dbReference>
<organism evidence="11 12">
    <name type="scientific">Cetobacterium somerae ATCC BAA-474</name>
    <dbReference type="NCBI Taxonomy" id="1319815"/>
    <lineage>
        <taxon>Bacteria</taxon>
        <taxon>Fusobacteriati</taxon>
        <taxon>Fusobacteriota</taxon>
        <taxon>Fusobacteriia</taxon>
        <taxon>Fusobacteriales</taxon>
        <taxon>Fusobacteriaceae</taxon>
        <taxon>Cetobacterium</taxon>
    </lineage>
</organism>
<feature type="transmembrane region" description="Helical" evidence="9">
    <location>
        <begin position="12"/>
        <end position="32"/>
    </location>
</feature>
<feature type="transmembrane region" description="Helical" evidence="9">
    <location>
        <begin position="47"/>
        <end position="65"/>
    </location>
</feature>
<proteinExistence type="inferred from homology"/>
<evidence type="ECO:0000313" key="11">
    <source>
        <dbReference type="EMBL" id="ERT69187.1"/>
    </source>
</evidence>
<dbReference type="GO" id="GO:0015740">
    <property type="term" value="P:C4-dicarboxylate transport"/>
    <property type="evidence" value="ECO:0007669"/>
    <property type="project" value="TreeGrafter"/>
</dbReference>
<dbReference type="Proteomes" id="UP000017081">
    <property type="component" value="Unassembled WGS sequence"/>
</dbReference>
<feature type="transmembrane region" description="Helical" evidence="9">
    <location>
        <begin position="86"/>
        <end position="107"/>
    </location>
</feature>
<accession>U7VBW3</accession>
<evidence type="ECO:0000313" key="12">
    <source>
        <dbReference type="Proteomes" id="UP000017081"/>
    </source>
</evidence>
<feature type="transmembrane region" description="Helical" evidence="9">
    <location>
        <begin position="127"/>
        <end position="146"/>
    </location>
</feature>
<protein>
    <recommendedName>
        <fullName evidence="10">Tripartite ATP-independent periplasmic transporters DctQ component domain-containing protein</fullName>
    </recommendedName>
</protein>
<dbReference type="Pfam" id="PF04290">
    <property type="entry name" value="DctQ"/>
    <property type="match status" value="1"/>
</dbReference>
<dbReference type="GO" id="GO:0022857">
    <property type="term" value="F:transmembrane transporter activity"/>
    <property type="evidence" value="ECO:0007669"/>
    <property type="project" value="TreeGrafter"/>
</dbReference>
<dbReference type="PANTHER" id="PTHR35011">
    <property type="entry name" value="2,3-DIKETO-L-GULONATE TRAP TRANSPORTER SMALL PERMEASE PROTEIN YIAM"/>
    <property type="match status" value="1"/>
</dbReference>
<dbReference type="AlphaFoldDB" id="U7VBW3"/>
<dbReference type="GO" id="GO:0005886">
    <property type="term" value="C:plasma membrane"/>
    <property type="evidence" value="ECO:0007669"/>
    <property type="project" value="UniProtKB-SubCell"/>
</dbReference>
<evidence type="ECO:0000256" key="8">
    <source>
        <dbReference type="ARBA" id="ARBA00038436"/>
    </source>
</evidence>
<keyword evidence="4" id="KW-0997">Cell inner membrane</keyword>
<evidence type="ECO:0000256" key="7">
    <source>
        <dbReference type="ARBA" id="ARBA00023136"/>
    </source>
</evidence>
<reference evidence="11 12" key="1">
    <citation type="submission" date="2013-08" db="EMBL/GenBank/DDBJ databases">
        <authorList>
            <person name="Weinstock G."/>
            <person name="Sodergren E."/>
            <person name="Wylie T."/>
            <person name="Fulton L."/>
            <person name="Fulton R."/>
            <person name="Fronick C."/>
            <person name="O'Laughlin M."/>
            <person name="Godfrey J."/>
            <person name="Miner T."/>
            <person name="Herter B."/>
            <person name="Appelbaum E."/>
            <person name="Cordes M."/>
            <person name="Lek S."/>
            <person name="Wollam A."/>
            <person name="Pepin K.H."/>
            <person name="Palsikar V.B."/>
            <person name="Mitreva M."/>
            <person name="Wilson R.K."/>
        </authorList>
    </citation>
    <scope>NUCLEOTIDE SEQUENCE [LARGE SCALE GENOMIC DNA]</scope>
    <source>
        <strain evidence="11 12">ATCC BAA-474</strain>
    </source>
</reference>
<keyword evidence="7 9" id="KW-0472">Membrane</keyword>
<name>U7VBW3_9FUSO</name>
<evidence type="ECO:0000259" key="10">
    <source>
        <dbReference type="Pfam" id="PF04290"/>
    </source>
</evidence>
<evidence type="ECO:0000256" key="6">
    <source>
        <dbReference type="ARBA" id="ARBA00022989"/>
    </source>
</evidence>
<dbReference type="STRING" id="1319815.HMPREF0202_00921"/>
<dbReference type="EMBL" id="AXZF01000033">
    <property type="protein sequence ID" value="ERT69187.1"/>
    <property type="molecule type" value="Genomic_DNA"/>
</dbReference>
<evidence type="ECO:0000256" key="1">
    <source>
        <dbReference type="ARBA" id="ARBA00004429"/>
    </source>
</evidence>
<evidence type="ECO:0000256" key="3">
    <source>
        <dbReference type="ARBA" id="ARBA00022475"/>
    </source>
</evidence>